<dbReference type="STRING" id="589873.EP12_02425"/>
<dbReference type="EC" id="4.3.2.1" evidence="1"/>
<dbReference type="Pfam" id="PF14698">
    <property type="entry name" value="ASL_C2"/>
    <property type="match status" value="1"/>
</dbReference>
<dbReference type="Proteomes" id="UP000263517">
    <property type="component" value="Unassembled WGS sequence"/>
</dbReference>
<evidence type="ECO:0000256" key="1">
    <source>
        <dbReference type="ARBA" id="ARBA00012338"/>
    </source>
</evidence>
<evidence type="ECO:0000256" key="4">
    <source>
        <dbReference type="ARBA" id="ARBA00023239"/>
    </source>
</evidence>
<accession>A0A350P1H8</accession>
<evidence type="ECO:0000256" key="3">
    <source>
        <dbReference type="ARBA" id="ARBA00022605"/>
    </source>
</evidence>
<evidence type="ECO:0000259" key="5">
    <source>
        <dbReference type="Pfam" id="PF14698"/>
    </source>
</evidence>
<evidence type="ECO:0000313" key="7">
    <source>
        <dbReference type="Proteomes" id="UP000263517"/>
    </source>
</evidence>
<gene>
    <name evidence="6" type="ORF">DCW74_05330</name>
</gene>
<dbReference type="InterPro" id="IPR008948">
    <property type="entry name" value="L-Aspartase-like"/>
</dbReference>
<feature type="non-terminal residue" evidence="6">
    <location>
        <position position="1"/>
    </location>
</feature>
<dbReference type="Gene3D" id="1.20.200.10">
    <property type="entry name" value="Fumarase/aspartase (Central domain)"/>
    <property type="match status" value="1"/>
</dbReference>
<name>A0A350P1H8_9ALTE</name>
<evidence type="ECO:0000313" key="6">
    <source>
        <dbReference type="EMBL" id="HAW75145.1"/>
    </source>
</evidence>
<dbReference type="EMBL" id="DNAN01000183">
    <property type="protein sequence ID" value="HAW75145.1"/>
    <property type="molecule type" value="Genomic_DNA"/>
</dbReference>
<reference evidence="6 7" key="1">
    <citation type="journal article" date="2018" name="Nat. Biotechnol.">
        <title>A standardized bacterial taxonomy based on genome phylogeny substantially revises the tree of life.</title>
        <authorList>
            <person name="Parks D.H."/>
            <person name="Chuvochina M."/>
            <person name="Waite D.W."/>
            <person name="Rinke C."/>
            <person name="Skarshewski A."/>
            <person name="Chaumeil P.A."/>
            <person name="Hugenholtz P."/>
        </authorList>
    </citation>
    <scope>NUCLEOTIDE SEQUENCE [LARGE SCALE GENOMIC DNA]</scope>
    <source>
        <strain evidence="6">UBA11978</strain>
    </source>
</reference>
<dbReference type="Gene3D" id="1.10.40.30">
    <property type="entry name" value="Fumarase/aspartase (C-terminal domain)"/>
    <property type="match status" value="1"/>
</dbReference>
<sequence length="104" mass="11278">REAAAQGFSNATELADYLVGKGVPFRTGHDIAGRVVLQAIDKGCAIEDLPLSDLQAISDKIEDDVYPVLQLEYGVNQRNILGGTSKETVTKALYQELENLDKQG</sequence>
<protein>
    <recommendedName>
        <fullName evidence="1">argininosuccinate lyase</fullName>
        <ecNumber evidence="1">4.3.2.1</ecNumber>
    </recommendedName>
</protein>
<dbReference type="FunFam" id="1.10.40.30:FF:000001">
    <property type="entry name" value="Argininosuccinate lyase"/>
    <property type="match status" value="1"/>
</dbReference>
<dbReference type="InterPro" id="IPR029419">
    <property type="entry name" value="Arg_succ_lyase_C"/>
</dbReference>
<keyword evidence="3" id="KW-0028">Amino-acid biosynthesis</keyword>
<dbReference type="SUPFAM" id="SSF48557">
    <property type="entry name" value="L-aspartase-like"/>
    <property type="match status" value="1"/>
</dbReference>
<dbReference type="AlphaFoldDB" id="A0A350P1H8"/>
<dbReference type="InterPro" id="IPR009049">
    <property type="entry name" value="Argininosuccinate_lyase"/>
</dbReference>
<feature type="domain" description="Argininosuccinate lyase C-terminal" evidence="5">
    <location>
        <begin position="8"/>
        <end position="75"/>
    </location>
</feature>
<dbReference type="PANTHER" id="PTHR43814">
    <property type="entry name" value="ARGININOSUCCINATE LYASE"/>
    <property type="match status" value="1"/>
</dbReference>
<dbReference type="GO" id="GO:0042450">
    <property type="term" value="P:L-arginine biosynthetic process via ornithine"/>
    <property type="evidence" value="ECO:0007669"/>
    <property type="project" value="InterPro"/>
</dbReference>
<proteinExistence type="predicted"/>
<evidence type="ECO:0000256" key="2">
    <source>
        <dbReference type="ARBA" id="ARBA00022571"/>
    </source>
</evidence>
<dbReference type="GO" id="GO:0005829">
    <property type="term" value="C:cytosol"/>
    <property type="evidence" value="ECO:0007669"/>
    <property type="project" value="TreeGrafter"/>
</dbReference>
<dbReference type="GO" id="GO:0004056">
    <property type="term" value="F:argininosuccinate lyase activity"/>
    <property type="evidence" value="ECO:0007669"/>
    <property type="project" value="UniProtKB-EC"/>
</dbReference>
<dbReference type="PANTHER" id="PTHR43814:SF1">
    <property type="entry name" value="ARGININOSUCCINATE LYASE"/>
    <property type="match status" value="1"/>
</dbReference>
<keyword evidence="2" id="KW-0055">Arginine biosynthesis</keyword>
<keyword evidence="4 6" id="KW-0456">Lyase</keyword>
<comment type="caution">
    <text evidence="6">The sequence shown here is derived from an EMBL/GenBank/DDBJ whole genome shotgun (WGS) entry which is preliminary data.</text>
</comment>
<organism evidence="6 7">
    <name type="scientific">Alteromonas australica</name>
    <dbReference type="NCBI Taxonomy" id="589873"/>
    <lineage>
        <taxon>Bacteria</taxon>
        <taxon>Pseudomonadati</taxon>
        <taxon>Pseudomonadota</taxon>
        <taxon>Gammaproteobacteria</taxon>
        <taxon>Alteromonadales</taxon>
        <taxon>Alteromonadaceae</taxon>
        <taxon>Alteromonas/Salinimonas group</taxon>
        <taxon>Alteromonas</taxon>
    </lineage>
</organism>